<dbReference type="InterPro" id="IPR001296">
    <property type="entry name" value="Glyco_trans_1"/>
</dbReference>
<keyword evidence="4" id="KW-1185">Reference proteome</keyword>
<organism evidence="3 4">
    <name type="scientific">Coprobacter tertius</name>
    <dbReference type="NCBI Taxonomy" id="2944915"/>
    <lineage>
        <taxon>Bacteria</taxon>
        <taxon>Pseudomonadati</taxon>
        <taxon>Bacteroidota</taxon>
        <taxon>Bacteroidia</taxon>
        <taxon>Bacteroidales</taxon>
        <taxon>Barnesiellaceae</taxon>
        <taxon>Coprobacter</taxon>
    </lineage>
</organism>
<keyword evidence="3" id="KW-0328">Glycosyltransferase</keyword>
<name>A0ABT1MJS9_9BACT</name>
<sequence length="400" mass="46531">MNFPKYKIILANKYYYARGGDCIYTINLEKILKDYGHEVAVFSMEHPENFSNAYQKYFPAEVIYNGKKNLLRSSIRPFGTPEVKQKFNALLNNFNPDIVHLNNIHTQLSPIIAKIAYERNIPVVWTIHDYKLLCPRYDCLRKGQEPCELCFGNRSNILKYKCMKNSFVASIAAYMEAMVWNRKRLEKYTSTFICPSRFMAEKMKIGGVDKSKIFVLNNFIETEKCRTTVTEKEDYYCYIGRLSHEKGVETLVKAAQELPYKLKIIGAGPLTDHLKTITQRPNIEFLGYKNWDEIKEISRKARFLVIPSEWYENNPFSVIESLCLGTPVLGSDIGGIPELINIPKNGMLFDPRNTEDLTSKIKKMFEATFNYQEIAHESLEKFNSDNYYYNLLNIYKSISH</sequence>
<keyword evidence="3" id="KW-0808">Transferase</keyword>
<dbReference type="Pfam" id="PF13439">
    <property type="entry name" value="Glyco_transf_4"/>
    <property type="match status" value="1"/>
</dbReference>
<dbReference type="SUPFAM" id="SSF53756">
    <property type="entry name" value="UDP-Glycosyltransferase/glycogen phosphorylase"/>
    <property type="match status" value="1"/>
</dbReference>
<dbReference type="PANTHER" id="PTHR45947:SF13">
    <property type="entry name" value="TRANSFERASE"/>
    <property type="match status" value="1"/>
</dbReference>
<evidence type="ECO:0000313" key="4">
    <source>
        <dbReference type="Proteomes" id="UP001205603"/>
    </source>
</evidence>
<evidence type="ECO:0000259" key="1">
    <source>
        <dbReference type="Pfam" id="PF00534"/>
    </source>
</evidence>
<dbReference type="EC" id="2.4.-.-" evidence="3"/>
<protein>
    <submittedName>
        <fullName evidence="3">Glycosyltransferase</fullName>
        <ecNumber evidence="3">2.4.-.-</ecNumber>
    </submittedName>
</protein>
<dbReference type="GO" id="GO:0016757">
    <property type="term" value="F:glycosyltransferase activity"/>
    <property type="evidence" value="ECO:0007669"/>
    <property type="project" value="UniProtKB-KW"/>
</dbReference>
<dbReference type="Proteomes" id="UP001205603">
    <property type="component" value="Unassembled WGS sequence"/>
</dbReference>
<proteinExistence type="predicted"/>
<dbReference type="InterPro" id="IPR028098">
    <property type="entry name" value="Glyco_trans_4-like_N"/>
</dbReference>
<dbReference type="Gene3D" id="3.40.50.2000">
    <property type="entry name" value="Glycogen Phosphorylase B"/>
    <property type="match status" value="2"/>
</dbReference>
<gene>
    <name evidence="3" type="ORF">NMU02_12265</name>
</gene>
<comment type="caution">
    <text evidence="3">The sequence shown here is derived from an EMBL/GenBank/DDBJ whole genome shotgun (WGS) entry which is preliminary data.</text>
</comment>
<feature type="domain" description="Glycosyltransferase subfamily 4-like N-terminal" evidence="2">
    <location>
        <begin position="24"/>
        <end position="224"/>
    </location>
</feature>
<dbReference type="Pfam" id="PF00534">
    <property type="entry name" value="Glycos_transf_1"/>
    <property type="match status" value="1"/>
</dbReference>
<reference evidence="3 4" key="1">
    <citation type="submission" date="2022-07" db="EMBL/GenBank/DDBJ databases">
        <title>Fecal culturing of patients with breast cancer.</title>
        <authorList>
            <person name="Teng N.M.Y."/>
            <person name="Kiu R."/>
            <person name="Evans R."/>
            <person name="Baker D.J."/>
            <person name="Zenner C."/>
            <person name="Robinson S.D."/>
            <person name="Hall L.J."/>
        </authorList>
    </citation>
    <scope>NUCLEOTIDE SEQUENCE [LARGE SCALE GENOMIC DNA]</scope>
    <source>
        <strain evidence="3 4">LH1063</strain>
    </source>
</reference>
<evidence type="ECO:0000313" key="3">
    <source>
        <dbReference type="EMBL" id="MCP9612865.1"/>
    </source>
</evidence>
<dbReference type="InterPro" id="IPR050194">
    <property type="entry name" value="Glycosyltransferase_grp1"/>
</dbReference>
<evidence type="ECO:0000259" key="2">
    <source>
        <dbReference type="Pfam" id="PF13439"/>
    </source>
</evidence>
<feature type="domain" description="Glycosyl transferase family 1" evidence="1">
    <location>
        <begin position="226"/>
        <end position="368"/>
    </location>
</feature>
<dbReference type="PANTHER" id="PTHR45947">
    <property type="entry name" value="SULFOQUINOVOSYL TRANSFERASE SQD2"/>
    <property type="match status" value="1"/>
</dbReference>
<accession>A0ABT1MJS9</accession>
<dbReference type="RefSeq" id="WP_255028236.1">
    <property type="nucleotide sequence ID" value="NZ_JANDHW010000015.1"/>
</dbReference>
<dbReference type="EMBL" id="JANDHW010000015">
    <property type="protein sequence ID" value="MCP9612865.1"/>
    <property type="molecule type" value="Genomic_DNA"/>
</dbReference>